<name>A0A498KK61_MALDO</name>
<protein>
    <submittedName>
        <fullName evidence="2">Uncharacterized protein</fullName>
    </submittedName>
</protein>
<accession>A0A498KK61</accession>
<proteinExistence type="predicted"/>
<feature type="transmembrane region" description="Helical" evidence="1">
    <location>
        <begin position="45"/>
        <end position="66"/>
    </location>
</feature>
<sequence length="258" mass="29402">MGLSLRTAEAIFRDYSARRTDTMSPPAMVKMEDAKPKVSASNVRILRAAILFLWIYMVLITEGIVIGQELLQASYKFVQRNQDLLISNASAIGNGTTCIVITPFYSHINNIFFNEFALFVVKAGSILSNIYGVNWENKLEANFVYLSLLSSFSNFNSHSDLDTFSSLKSFFVLFFSKHDQIHKASKYVIEVYIVHVCIALYMCECGYVLFWVDLVNEVCFNFRLIWFLLNKSNVISVNQLCLKIVGFSFFFICALLVV</sequence>
<evidence type="ECO:0000313" key="2">
    <source>
        <dbReference type="EMBL" id="RXI07846.1"/>
    </source>
</evidence>
<evidence type="ECO:0000256" key="1">
    <source>
        <dbReference type="SAM" id="Phobius"/>
    </source>
</evidence>
<keyword evidence="3" id="KW-1185">Reference proteome</keyword>
<keyword evidence="1" id="KW-0812">Transmembrane</keyword>
<gene>
    <name evidence="2" type="ORF">DVH24_014412</name>
</gene>
<dbReference type="STRING" id="3750.A0A498KK61"/>
<reference evidence="2 3" key="1">
    <citation type="submission" date="2018-10" db="EMBL/GenBank/DDBJ databases">
        <title>A high-quality apple genome assembly.</title>
        <authorList>
            <person name="Hu J."/>
        </authorList>
    </citation>
    <scope>NUCLEOTIDE SEQUENCE [LARGE SCALE GENOMIC DNA]</scope>
    <source>
        <strain evidence="3">cv. HFTH1</strain>
        <tissue evidence="2">Young leaf</tissue>
    </source>
</reference>
<comment type="caution">
    <text evidence="2">The sequence shown here is derived from an EMBL/GenBank/DDBJ whole genome shotgun (WGS) entry which is preliminary data.</text>
</comment>
<dbReference type="EMBL" id="RDQH01000327">
    <property type="protein sequence ID" value="RXI07846.1"/>
    <property type="molecule type" value="Genomic_DNA"/>
</dbReference>
<keyword evidence="1" id="KW-0472">Membrane</keyword>
<keyword evidence="1" id="KW-1133">Transmembrane helix</keyword>
<dbReference type="AlphaFoldDB" id="A0A498KK61"/>
<evidence type="ECO:0000313" key="3">
    <source>
        <dbReference type="Proteomes" id="UP000290289"/>
    </source>
</evidence>
<dbReference type="Proteomes" id="UP000290289">
    <property type="component" value="Chromosome 1"/>
</dbReference>
<feature type="transmembrane region" description="Helical" evidence="1">
    <location>
        <begin position="240"/>
        <end position="257"/>
    </location>
</feature>
<organism evidence="2 3">
    <name type="scientific">Malus domestica</name>
    <name type="common">Apple</name>
    <name type="synonym">Pyrus malus</name>
    <dbReference type="NCBI Taxonomy" id="3750"/>
    <lineage>
        <taxon>Eukaryota</taxon>
        <taxon>Viridiplantae</taxon>
        <taxon>Streptophyta</taxon>
        <taxon>Embryophyta</taxon>
        <taxon>Tracheophyta</taxon>
        <taxon>Spermatophyta</taxon>
        <taxon>Magnoliopsida</taxon>
        <taxon>eudicotyledons</taxon>
        <taxon>Gunneridae</taxon>
        <taxon>Pentapetalae</taxon>
        <taxon>rosids</taxon>
        <taxon>fabids</taxon>
        <taxon>Rosales</taxon>
        <taxon>Rosaceae</taxon>
        <taxon>Amygdaloideae</taxon>
        <taxon>Maleae</taxon>
        <taxon>Malus</taxon>
    </lineage>
</organism>